<sequence>VGSSRVKKAILQIQNGRRSGRVRPGRHSIAVVIVGIPRQRYGIRLRLCGLGEPVQLERISANDNCLCYHVSVGCFREFAHHHYHFEVPSYEKHH</sequence>
<evidence type="ECO:0000313" key="2">
    <source>
        <dbReference type="Proteomes" id="UP000479000"/>
    </source>
</evidence>
<dbReference type="EMBL" id="CADCXU010001768">
    <property type="protein sequence ID" value="CAA9994163.1"/>
    <property type="molecule type" value="Genomic_DNA"/>
</dbReference>
<protein>
    <submittedName>
        <fullName evidence="1">Uncharacterized protein</fullName>
    </submittedName>
</protein>
<dbReference type="Proteomes" id="UP000479000">
    <property type="component" value="Unassembled WGS sequence"/>
</dbReference>
<name>A0A6H5FY63_9HEMI</name>
<reference evidence="1 2" key="1">
    <citation type="submission" date="2020-02" db="EMBL/GenBank/DDBJ databases">
        <authorList>
            <person name="Ferguson B K."/>
        </authorList>
    </citation>
    <scope>NUCLEOTIDE SEQUENCE [LARGE SCALE GENOMIC DNA]</scope>
</reference>
<accession>A0A6H5FY63</accession>
<evidence type="ECO:0000313" key="1">
    <source>
        <dbReference type="EMBL" id="CAA9994163.1"/>
    </source>
</evidence>
<gene>
    <name evidence="1" type="ORF">NTEN_LOCUS979</name>
</gene>
<dbReference type="AlphaFoldDB" id="A0A6H5FY63"/>
<proteinExistence type="predicted"/>
<feature type="non-terminal residue" evidence="1">
    <location>
        <position position="1"/>
    </location>
</feature>
<keyword evidence="2" id="KW-1185">Reference proteome</keyword>
<organism evidence="1 2">
    <name type="scientific">Nesidiocoris tenuis</name>
    <dbReference type="NCBI Taxonomy" id="355587"/>
    <lineage>
        <taxon>Eukaryota</taxon>
        <taxon>Metazoa</taxon>
        <taxon>Ecdysozoa</taxon>
        <taxon>Arthropoda</taxon>
        <taxon>Hexapoda</taxon>
        <taxon>Insecta</taxon>
        <taxon>Pterygota</taxon>
        <taxon>Neoptera</taxon>
        <taxon>Paraneoptera</taxon>
        <taxon>Hemiptera</taxon>
        <taxon>Heteroptera</taxon>
        <taxon>Panheteroptera</taxon>
        <taxon>Cimicomorpha</taxon>
        <taxon>Miridae</taxon>
        <taxon>Dicyphina</taxon>
        <taxon>Nesidiocoris</taxon>
    </lineage>
</organism>